<gene>
    <name evidence="4" type="ORF">BTW10_02975</name>
</gene>
<sequence>MQIRPFQPVDEDSVIALWERCELTRPWNDPRRDIARKLAEDPSLFLIGVEAGTVMASAMAGYDGHRGWVHYLAVSPDYQRRGLGRQLLAAVERALQARGCPKLMLMVRNEHPTLIDYYRRQGYDEGDFVTLGKRLIADD</sequence>
<dbReference type="InterPro" id="IPR050832">
    <property type="entry name" value="Bact_Acetyltransf"/>
</dbReference>
<reference evidence="4 5" key="1">
    <citation type="submission" date="2016-12" db="EMBL/GenBank/DDBJ databases">
        <title>Draft genome sequences of strains Salinicola socius SMB35, Salinicola sp. MH3R3-1 and Chromohalobacter sp. SMB17 from the Verkhnekamsk potash mining region of Russia.</title>
        <authorList>
            <person name="Mavrodi D.V."/>
            <person name="Olsson B.E."/>
            <person name="Korsakova E.S."/>
            <person name="Pyankova A."/>
            <person name="Mavrodi O.V."/>
            <person name="Plotnikova E.G."/>
        </authorList>
    </citation>
    <scope>NUCLEOTIDE SEQUENCE [LARGE SCALE GENOMIC DNA]</scope>
    <source>
        <strain evidence="4 5">SMB17</strain>
    </source>
</reference>
<keyword evidence="1 4" id="KW-0808">Transferase</keyword>
<dbReference type="Gene3D" id="3.40.630.30">
    <property type="match status" value="1"/>
</dbReference>
<evidence type="ECO:0000256" key="2">
    <source>
        <dbReference type="ARBA" id="ARBA00023315"/>
    </source>
</evidence>
<dbReference type="PANTHER" id="PTHR43877">
    <property type="entry name" value="AMINOALKYLPHOSPHONATE N-ACETYLTRANSFERASE-RELATED-RELATED"/>
    <property type="match status" value="1"/>
</dbReference>
<keyword evidence="5" id="KW-1185">Reference proteome</keyword>
<dbReference type="EMBL" id="MSDQ01000006">
    <property type="protein sequence ID" value="OLO12449.1"/>
    <property type="molecule type" value="Genomic_DNA"/>
</dbReference>
<feature type="domain" description="N-acetyltransferase" evidence="3">
    <location>
        <begin position="1"/>
        <end position="139"/>
    </location>
</feature>
<comment type="caution">
    <text evidence="4">The sequence shown here is derived from an EMBL/GenBank/DDBJ whole genome shotgun (WGS) entry which is preliminary data.</text>
</comment>
<dbReference type="PROSITE" id="PS51186">
    <property type="entry name" value="GNAT"/>
    <property type="match status" value="1"/>
</dbReference>
<dbReference type="InterPro" id="IPR000182">
    <property type="entry name" value="GNAT_dom"/>
</dbReference>
<dbReference type="Pfam" id="PF00583">
    <property type="entry name" value="Acetyltransf_1"/>
    <property type="match status" value="1"/>
</dbReference>
<evidence type="ECO:0000313" key="4">
    <source>
        <dbReference type="EMBL" id="OLO12449.1"/>
    </source>
</evidence>
<keyword evidence="2" id="KW-0012">Acyltransferase</keyword>
<dbReference type="InterPro" id="IPR016181">
    <property type="entry name" value="Acyl_CoA_acyltransferase"/>
</dbReference>
<dbReference type="GO" id="GO:0016747">
    <property type="term" value="F:acyltransferase activity, transferring groups other than amino-acyl groups"/>
    <property type="evidence" value="ECO:0007669"/>
    <property type="project" value="InterPro"/>
</dbReference>
<proteinExistence type="predicted"/>
<dbReference type="RefSeq" id="WP_075368092.1">
    <property type="nucleotide sequence ID" value="NZ_MSDQ01000006.1"/>
</dbReference>
<dbReference type="CDD" id="cd04301">
    <property type="entry name" value="NAT_SF"/>
    <property type="match status" value="1"/>
</dbReference>
<dbReference type="NCBIfam" id="NF002959">
    <property type="entry name" value="PRK03624.1"/>
    <property type="match status" value="1"/>
</dbReference>
<accession>A0A1Q8TFI3</accession>
<evidence type="ECO:0000259" key="3">
    <source>
        <dbReference type="PROSITE" id="PS51186"/>
    </source>
</evidence>
<protein>
    <submittedName>
        <fullName evidence="4">GNAT family acetyltransferase</fullName>
    </submittedName>
</protein>
<dbReference type="SUPFAM" id="SSF55729">
    <property type="entry name" value="Acyl-CoA N-acyltransferases (Nat)"/>
    <property type="match status" value="1"/>
</dbReference>
<dbReference type="Proteomes" id="UP000186806">
    <property type="component" value="Unassembled WGS sequence"/>
</dbReference>
<name>A0A1Q8TFI3_9GAMM</name>
<organism evidence="4 5">
    <name type="scientific">Chromohalobacter japonicus</name>
    <dbReference type="NCBI Taxonomy" id="223900"/>
    <lineage>
        <taxon>Bacteria</taxon>
        <taxon>Pseudomonadati</taxon>
        <taxon>Pseudomonadota</taxon>
        <taxon>Gammaproteobacteria</taxon>
        <taxon>Oceanospirillales</taxon>
        <taxon>Halomonadaceae</taxon>
        <taxon>Chromohalobacter</taxon>
    </lineage>
</organism>
<dbReference type="STRING" id="223900.GCA_000821045_01785"/>
<evidence type="ECO:0000313" key="5">
    <source>
        <dbReference type="Proteomes" id="UP000186806"/>
    </source>
</evidence>
<dbReference type="AlphaFoldDB" id="A0A1Q8TFI3"/>
<evidence type="ECO:0000256" key="1">
    <source>
        <dbReference type="ARBA" id="ARBA00022679"/>
    </source>
</evidence>